<dbReference type="OrthoDB" id="3227343at2759"/>
<reference evidence="1 2" key="1">
    <citation type="submission" date="2016-03" db="EMBL/GenBank/DDBJ databases">
        <title>Whole genome sequencing of Grifola frondosa 9006-11.</title>
        <authorList>
            <person name="Min B."/>
            <person name="Park H."/>
            <person name="Kim J.-G."/>
            <person name="Cho H."/>
            <person name="Oh Y.-L."/>
            <person name="Kong W.-S."/>
            <person name="Choi I.-G."/>
        </authorList>
    </citation>
    <scope>NUCLEOTIDE SEQUENCE [LARGE SCALE GENOMIC DNA]</scope>
    <source>
        <strain evidence="1 2">9006-11</strain>
    </source>
</reference>
<keyword evidence="2" id="KW-1185">Reference proteome</keyword>
<dbReference type="SUPFAM" id="SSF54160">
    <property type="entry name" value="Chromo domain-like"/>
    <property type="match status" value="1"/>
</dbReference>
<dbReference type="Proteomes" id="UP000092993">
    <property type="component" value="Unassembled WGS sequence"/>
</dbReference>
<protein>
    <recommendedName>
        <fullName evidence="3">Chromo domain-containing protein</fullName>
    </recommendedName>
</protein>
<dbReference type="CDD" id="cd00024">
    <property type="entry name" value="CD_CSD"/>
    <property type="match status" value="1"/>
</dbReference>
<dbReference type="EMBL" id="LUGG01000006">
    <property type="protein sequence ID" value="OBZ73707.1"/>
    <property type="molecule type" value="Genomic_DNA"/>
</dbReference>
<sequence length="155" mass="17759">MVEFTLNSSASATTGFAPFELNYGYLPCMISGTHTNTNFAGVHEFAQRALANLAMVHDMIIEARVNQAYQANKHRQAEPEFQSYYDFGLAEETKWLVDEIVSHHWDGRKVEFHVRWTLGDHTWEPYANCKELATLDSYLTLMGVQDWQALPKKKA</sequence>
<evidence type="ECO:0000313" key="1">
    <source>
        <dbReference type="EMBL" id="OBZ73707.1"/>
    </source>
</evidence>
<dbReference type="STRING" id="5627.A0A1C7MAT7"/>
<dbReference type="Gene3D" id="2.40.50.40">
    <property type="match status" value="1"/>
</dbReference>
<name>A0A1C7MAT7_GRIFR</name>
<accession>A0A1C7MAT7</accession>
<evidence type="ECO:0008006" key="3">
    <source>
        <dbReference type="Google" id="ProtNLM"/>
    </source>
</evidence>
<proteinExistence type="predicted"/>
<evidence type="ECO:0000313" key="2">
    <source>
        <dbReference type="Proteomes" id="UP000092993"/>
    </source>
</evidence>
<gene>
    <name evidence="1" type="ORF">A0H81_06571</name>
</gene>
<dbReference type="AlphaFoldDB" id="A0A1C7MAT7"/>
<dbReference type="InterPro" id="IPR016197">
    <property type="entry name" value="Chromo-like_dom_sf"/>
</dbReference>
<comment type="caution">
    <text evidence="1">The sequence shown here is derived from an EMBL/GenBank/DDBJ whole genome shotgun (WGS) entry which is preliminary data.</text>
</comment>
<organism evidence="1 2">
    <name type="scientific">Grifola frondosa</name>
    <name type="common">Maitake</name>
    <name type="synonym">Polyporus frondosus</name>
    <dbReference type="NCBI Taxonomy" id="5627"/>
    <lineage>
        <taxon>Eukaryota</taxon>
        <taxon>Fungi</taxon>
        <taxon>Dikarya</taxon>
        <taxon>Basidiomycota</taxon>
        <taxon>Agaricomycotina</taxon>
        <taxon>Agaricomycetes</taxon>
        <taxon>Polyporales</taxon>
        <taxon>Grifolaceae</taxon>
        <taxon>Grifola</taxon>
    </lineage>
</organism>